<feature type="domain" description="Sodium/calcium exchanger membrane region" evidence="6">
    <location>
        <begin position="169"/>
        <end position="314"/>
    </location>
</feature>
<evidence type="ECO:0000256" key="3">
    <source>
        <dbReference type="ARBA" id="ARBA00022989"/>
    </source>
</evidence>
<evidence type="ECO:0000256" key="5">
    <source>
        <dbReference type="SAM" id="Phobius"/>
    </source>
</evidence>
<dbReference type="GO" id="GO:0008273">
    <property type="term" value="F:calcium, potassium:sodium antiporter activity"/>
    <property type="evidence" value="ECO:0007669"/>
    <property type="project" value="TreeGrafter"/>
</dbReference>
<feature type="transmembrane region" description="Helical" evidence="5">
    <location>
        <begin position="239"/>
        <end position="259"/>
    </location>
</feature>
<feature type="transmembrane region" description="Helical" evidence="5">
    <location>
        <begin position="123"/>
        <end position="144"/>
    </location>
</feature>
<gene>
    <name evidence="7" type="ORF">FCN74_07360</name>
</gene>
<dbReference type="GO" id="GO:0006874">
    <property type="term" value="P:intracellular calcium ion homeostasis"/>
    <property type="evidence" value="ECO:0007669"/>
    <property type="project" value="TreeGrafter"/>
</dbReference>
<feature type="domain" description="Sodium/calcium exchanger membrane region" evidence="6">
    <location>
        <begin position="3"/>
        <end position="143"/>
    </location>
</feature>
<dbReference type="EMBL" id="SWMU01000003">
    <property type="protein sequence ID" value="TKS55845.1"/>
    <property type="molecule type" value="Genomic_DNA"/>
</dbReference>
<organism evidence="7 8">
    <name type="scientific">Mesohalobacter halotolerans</name>
    <dbReference type="NCBI Taxonomy" id="1883405"/>
    <lineage>
        <taxon>Bacteria</taxon>
        <taxon>Pseudomonadati</taxon>
        <taxon>Bacteroidota</taxon>
        <taxon>Flavobacteriia</taxon>
        <taxon>Flavobacteriales</taxon>
        <taxon>Flavobacteriaceae</taxon>
        <taxon>Mesohalobacter</taxon>
    </lineage>
</organism>
<dbReference type="OrthoDB" id="9794225at2"/>
<dbReference type="NCBIfam" id="TIGR00367">
    <property type="entry name" value="calcium/sodium antiporter"/>
    <property type="match status" value="1"/>
</dbReference>
<comment type="caution">
    <text evidence="7">The sequence shown here is derived from an EMBL/GenBank/DDBJ whole genome shotgun (WGS) entry which is preliminary data.</text>
</comment>
<dbReference type="GO" id="GO:0005886">
    <property type="term" value="C:plasma membrane"/>
    <property type="evidence" value="ECO:0007669"/>
    <property type="project" value="TreeGrafter"/>
</dbReference>
<accession>A0A4V6ANR7</accession>
<feature type="transmembrane region" description="Helical" evidence="5">
    <location>
        <begin position="66"/>
        <end position="89"/>
    </location>
</feature>
<keyword evidence="4 5" id="KW-0472">Membrane</keyword>
<feature type="transmembrane region" description="Helical" evidence="5">
    <location>
        <begin position="165"/>
        <end position="184"/>
    </location>
</feature>
<feature type="transmembrane region" description="Helical" evidence="5">
    <location>
        <begin position="271"/>
        <end position="288"/>
    </location>
</feature>
<comment type="subcellular location">
    <subcellularLocation>
        <location evidence="1">Membrane</location>
        <topology evidence="1">Multi-pass membrane protein</topology>
    </subcellularLocation>
</comment>
<proteinExistence type="predicted"/>
<dbReference type="InterPro" id="IPR004481">
    <property type="entry name" value="K/Na/Ca-exchanger"/>
</dbReference>
<feature type="transmembrane region" description="Helical" evidence="5">
    <location>
        <begin position="37"/>
        <end position="60"/>
    </location>
</feature>
<evidence type="ECO:0000313" key="8">
    <source>
        <dbReference type="Proteomes" id="UP000306552"/>
    </source>
</evidence>
<name>A0A4V6ANR7_9FLAO</name>
<dbReference type="PANTHER" id="PTHR10846:SF8">
    <property type="entry name" value="INNER MEMBRANE PROTEIN YRBG"/>
    <property type="match status" value="1"/>
</dbReference>
<evidence type="ECO:0000256" key="4">
    <source>
        <dbReference type="ARBA" id="ARBA00023136"/>
    </source>
</evidence>
<sequence length="317" mass="34852">MDYLLLFLGISLLVIGGEFLVRSSVSISLKLNISKMIVGLTVVSFATSVPELFVSIVAAIEGKPDFAIGNVVGSNIANIGLVLGVTAIIHKLSTDRDFNRFYWPIMMLFSIFLYYFLSTEQILSAFEGLMLLVGLVLYLLFLVIRTRTKKDIIVEDVDVSLKSTSYFKVLIWLALGILGLYYGSEWLVSGATGIALDFGVSDRIISLTMVALGTSIPELAASVMAAIKKEKDLSLGNLIGSNIFNIGSVLGITALLHPLALESPKMLSSDLIWMLAFAFILMPLALLIPQRFYINRLKGFILLIGYMVFIFMAFFKS</sequence>
<dbReference type="RefSeq" id="WP_138931960.1">
    <property type="nucleotide sequence ID" value="NZ_SWMU01000003.1"/>
</dbReference>
<dbReference type="PANTHER" id="PTHR10846">
    <property type="entry name" value="SODIUM/POTASSIUM/CALCIUM EXCHANGER"/>
    <property type="match status" value="1"/>
</dbReference>
<evidence type="ECO:0000313" key="7">
    <source>
        <dbReference type="EMBL" id="TKS55845.1"/>
    </source>
</evidence>
<feature type="transmembrane region" description="Helical" evidence="5">
    <location>
        <begin position="300"/>
        <end position="315"/>
    </location>
</feature>
<feature type="transmembrane region" description="Helical" evidence="5">
    <location>
        <begin position="101"/>
        <end position="117"/>
    </location>
</feature>
<protein>
    <submittedName>
        <fullName evidence="7">Calcium/sodium antiporter</fullName>
    </submittedName>
</protein>
<evidence type="ECO:0000259" key="6">
    <source>
        <dbReference type="Pfam" id="PF01699"/>
    </source>
</evidence>
<dbReference type="Pfam" id="PF01699">
    <property type="entry name" value="Na_Ca_ex"/>
    <property type="match status" value="2"/>
</dbReference>
<dbReference type="InterPro" id="IPR004837">
    <property type="entry name" value="NaCa_Exmemb"/>
</dbReference>
<feature type="transmembrane region" description="Helical" evidence="5">
    <location>
        <begin position="204"/>
        <end position="227"/>
    </location>
</feature>
<keyword evidence="2 5" id="KW-0812">Transmembrane</keyword>
<dbReference type="Gene3D" id="1.20.1420.30">
    <property type="entry name" value="NCX, central ion-binding region"/>
    <property type="match status" value="1"/>
</dbReference>
<keyword evidence="3 5" id="KW-1133">Transmembrane helix</keyword>
<feature type="transmembrane region" description="Helical" evidence="5">
    <location>
        <begin position="6"/>
        <end position="25"/>
    </location>
</feature>
<evidence type="ECO:0000256" key="1">
    <source>
        <dbReference type="ARBA" id="ARBA00004141"/>
    </source>
</evidence>
<dbReference type="InterPro" id="IPR044880">
    <property type="entry name" value="NCX_ion-bd_dom_sf"/>
</dbReference>
<dbReference type="AlphaFoldDB" id="A0A4V6ANR7"/>
<keyword evidence="8" id="KW-1185">Reference proteome</keyword>
<evidence type="ECO:0000256" key="2">
    <source>
        <dbReference type="ARBA" id="ARBA00022692"/>
    </source>
</evidence>
<reference evidence="7 8" key="1">
    <citation type="submission" date="2019-04" db="EMBL/GenBank/DDBJ databases">
        <title>Psychroflexus halotolerans sp. nov., isolated from a marine solar saltern.</title>
        <authorList>
            <person name="Feng X."/>
        </authorList>
    </citation>
    <scope>NUCLEOTIDE SEQUENCE [LARGE SCALE GENOMIC DNA]</scope>
    <source>
        <strain evidence="7 8">WDS2C27</strain>
    </source>
</reference>
<dbReference type="Proteomes" id="UP000306552">
    <property type="component" value="Unassembled WGS sequence"/>
</dbReference>
<dbReference type="GO" id="GO:0005262">
    <property type="term" value="F:calcium channel activity"/>
    <property type="evidence" value="ECO:0007669"/>
    <property type="project" value="TreeGrafter"/>
</dbReference>